<evidence type="ECO:0000256" key="5">
    <source>
        <dbReference type="RuleBase" id="RU004478"/>
    </source>
</evidence>
<keyword evidence="8" id="KW-1185">Reference proteome</keyword>
<comment type="function">
    <text evidence="3 4">Participates actively in the response to hyperosmotic and heat shock by preventing the aggregation of stress-denatured proteins, in association with DnaK and GrpE. It is the nucleotide exchange factor for DnaK and may function as a thermosensor. Unfolded proteins bind initially to DnaJ; upon interaction with the DnaJ-bound protein, DnaK hydrolyzes its bound ATP, resulting in the formation of a stable complex. GrpE releases ADP from DnaK; ATP binding to DnaK triggers the release of the substrate protein, thus completing the reaction cycle. Several rounds of ATP-dependent interactions between DnaJ, DnaK and GrpE are required for fully efficient folding.</text>
</comment>
<name>A0ABT9VCT5_9BACI</name>
<dbReference type="InterPro" id="IPR013805">
    <property type="entry name" value="GrpE_CC"/>
</dbReference>
<evidence type="ECO:0000256" key="6">
    <source>
        <dbReference type="SAM" id="MobiDB-lite"/>
    </source>
</evidence>
<comment type="subunit">
    <text evidence="3">Homodimer.</text>
</comment>
<feature type="region of interest" description="Disordered" evidence="6">
    <location>
        <begin position="1"/>
        <end position="48"/>
    </location>
</feature>
<dbReference type="Pfam" id="PF01025">
    <property type="entry name" value="GrpE"/>
    <property type="match status" value="1"/>
</dbReference>
<evidence type="ECO:0000256" key="3">
    <source>
        <dbReference type="HAMAP-Rule" id="MF_01151"/>
    </source>
</evidence>
<dbReference type="InterPro" id="IPR009012">
    <property type="entry name" value="GrpE_head"/>
</dbReference>
<keyword evidence="2 3" id="KW-0143">Chaperone</keyword>
<protein>
    <recommendedName>
        <fullName evidence="3 4">Protein GrpE</fullName>
    </recommendedName>
    <alternativeName>
        <fullName evidence="3">HSP-70 cofactor</fullName>
    </alternativeName>
</protein>
<reference evidence="7 8" key="1">
    <citation type="submission" date="2023-07" db="EMBL/GenBank/DDBJ databases">
        <title>Genomic Encyclopedia of Type Strains, Phase IV (KMG-IV): sequencing the most valuable type-strain genomes for metagenomic binning, comparative biology and taxonomic classification.</title>
        <authorList>
            <person name="Goeker M."/>
        </authorList>
    </citation>
    <scope>NUCLEOTIDE SEQUENCE [LARGE SCALE GENOMIC DNA]</scope>
    <source>
        <strain evidence="7 8">DSM 16460</strain>
    </source>
</reference>
<proteinExistence type="inferred from homology"/>
<dbReference type="SUPFAM" id="SSF51064">
    <property type="entry name" value="Head domain of nucleotide exchange factor GrpE"/>
    <property type="match status" value="1"/>
</dbReference>
<dbReference type="Gene3D" id="3.90.20.20">
    <property type="match status" value="1"/>
</dbReference>
<dbReference type="NCBIfam" id="NF010738">
    <property type="entry name" value="PRK14140.1"/>
    <property type="match status" value="1"/>
</dbReference>
<dbReference type="CDD" id="cd00446">
    <property type="entry name" value="GrpE"/>
    <property type="match status" value="1"/>
</dbReference>
<comment type="caution">
    <text evidence="7">The sequence shown here is derived from an EMBL/GenBank/DDBJ whole genome shotgun (WGS) entry which is preliminary data.</text>
</comment>
<sequence>MSEETNRQSTVEEEFEQTETPNEGEDNNQEETETATEELSEVEQLKEENAAVQDRLARLQADFDNFRRRSQKEREADLKYKAQDIVNDLIPVVDNFERALQVDVQDEATESYAEGMRMVYNQLKQALIDHGVEEIEAEGAEFDPQKHQAVMQVSEEGYESNQVIEVMQKGYQLKDRVIRPAMVKVNE</sequence>
<dbReference type="PANTHER" id="PTHR21237">
    <property type="entry name" value="GRPE PROTEIN"/>
    <property type="match status" value="1"/>
</dbReference>
<accession>A0ABT9VCT5</accession>
<evidence type="ECO:0000256" key="1">
    <source>
        <dbReference type="ARBA" id="ARBA00009054"/>
    </source>
</evidence>
<evidence type="ECO:0000313" key="8">
    <source>
        <dbReference type="Proteomes" id="UP001224359"/>
    </source>
</evidence>
<dbReference type="PRINTS" id="PR00773">
    <property type="entry name" value="GRPEPROTEIN"/>
</dbReference>
<keyword evidence="3" id="KW-0963">Cytoplasm</keyword>
<dbReference type="Gene3D" id="2.30.22.10">
    <property type="entry name" value="Head domain of nucleotide exchange factor GrpE"/>
    <property type="match status" value="1"/>
</dbReference>
<comment type="similarity">
    <text evidence="1 3 5">Belongs to the GrpE family.</text>
</comment>
<dbReference type="SUPFAM" id="SSF58014">
    <property type="entry name" value="Coiled-coil domain of nucleotide exchange factor GrpE"/>
    <property type="match status" value="1"/>
</dbReference>
<feature type="compositionally biased region" description="Acidic residues" evidence="6">
    <location>
        <begin position="11"/>
        <end position="41"/>
    </location>
</feature>
<evidence type="ECO:0000256" key="4">
    <source>
        <dbReference type="RuleBase" id="RU000639"/>
    </source>
</evidence>
<dbReference type="PANTHER" id="PTHR21237:SF23">
    <property type="entry name" value="GRPE PROTEIN HOMOLOG, MITOCHONDRIAL"/>
    <property type="match status" value="1"/>
</dbReference>
<dbReference type="PROSITE" id="PS01071">
    <property type="entry name" value="GRPE"/>
    <property type="match status" value="1"/>
</dbReference>
<keyword evidence="3 4" id="KW-0346">Stress response</keyword>
<dbReference type="Proteomes" id="UP001224359">
    <property type="component" value="Unassembled WGS sequence"/>
</dbReference>
<evidence type="ECO:0000256" key="2">
    <source>
        <dbReference type="ARBA" id="ARBA00023186"/>
    </source>
</evidence>
<gene>
    <name evidence="3" type="primary">grpE</name>
    <name evidence="7" type="ORF">J2S77_000631</name>
</gene>
<evidence type="ECO:0000313" key="7">
    <source>
        <dbReference type="EMBL" id="MDQ0158675.1"/>
    </source>
</evidence>
<dbReference type="RefSeq" id="WP_306974553.1">
    <property type="nucleotide sequence ID" value="NZ_JAUSTQ010000002.1"/>
</dbReference>
<dbReference type="HAMAP" id="MF_01151">
    <property type="entry name" value="GrpE"/>
    <property type="match status" value="1"/>
</dbReference>
<dbReference type="EMBL" id="JAUSTQ010000002">
    <property type="protein sequence ID" value="MDQ0158675.1"/>
    <property type="molecule type" value="Genomic_DNA"/>
</dbReference>
<comment type="subcellular location">
    <subcellularLocation>
        <location evidence="3">Cytoplasm</location>
    </subcellularLocation>
</comment>
<dbReference type="InterPro" id="IPR000740">
    <property type="entry name" value="GrpE"/>
</dbReference>
<organism evidence="7 8">
    <name type="scientific">Alkalibacillus salilacus</name>
    <dbReference type="NCBI Taxonomy" id="284582"/>
    <lineage>
        <taxon>Bacteria</taxon>
        <taxon>Bacillati</taxon>
        <taxon>Bacillota</taxon>
        <taxon>Bacilli</taxon>
        <taxon>Bacillales</taxon>
        <taxon>Bacillaceae</taxon>
        <taxon>Alkalibacillus</taxon>
    </lineage>
</organism>